<proteinExistence type="predicted"/>
<protein>
    <recommendedName>
        <fullName evidence="1">AAA+ ATPase domain-containing protein</fullName>
    </recommendedName>
</protein>
<dbReference type="EMBL" id="ABIB01000003">
    <property type="protein sequence ID" value="EDP96744.1"/>
    <property type="molecule type" value="Genomic_DNA"/>
</dbReference>
<dbReference type="SUPFAM" id="SSF52540">
    <property type="entry name" value="P-loop containing nucleoside triphosphate hydrolases"/>
    <property type="match status" value="1"/>
</dbReference>
<evidence type="ECO:0000259" key="1">
    <source>
        <dbReference type="SMART" id="SM00382"/>
    </source>
</evidence>
<sequence length="287" mass="32505">MQLRKSERKQAKIKMALQGSSGSGKSLSSLLLAKGLTNDNLTKVAVIDTENGSADLYAHLGNYNVLPLQPPYTPEKFIQAISVCEEAGMEVIILDSISQVWDELIDYHSKLPGNSFTNWNKVTPRQKAFIDKILQCNAHVIATMRTKQDYVLQQKDGKYVPEKVGLKAVQRDDVSYEFTIVFDIDIKHFAIASKDRTNLFSGKPEFMINTSTGKRILEWCTSPTKEEDVKQRIEECLSVSQLMELYKEYPSFQLPLKALYQAKKEQLEQLVKPENFSQNGNSISSRT</sequence>
<gene>
    <name evidence="2" type="ORF">KAOT1_16313</name>
</gene>
<accession>A9DR58</accession>
<dbReference type="Proteomes" id="UP000002945">
    <property type="component" value="Unassembled WGS sequence"/>
</dbReference>
<evidence type="ECO:0000313" key="2">
    <source>
        <dbReference type="EMBL" id="EDP96744.1"/>
    </source>
</evidence>
<keyword evidence="3" id="KW-1185">Reference proteome</keyword>
<organism evidence="2 3">
    <name type="scientific">Kordia algicida OT-1</name>
    <dbReference type="NCBI Taxonomy" id="391587"/>
    <lineage>
        <taxon>Bacteria</taxon>
        <taxon>Pseudomonadati</taxon>
        <taxon>Bacteroidota</taxon>
        <taxon>Flavobacteriia</taxon>
        <taxon>Flavobacteriales</taxon>
        <taxon>Flavobacteriaceae</taxon>
        <taxon>Kordia</taxon>
    </lineage>
</organism>
<dbReference type="AlphaFoldDB" id="A9DR58"/>
<dbReference type="STRING" id="391587.KAOT1_16313"/>
<dbReference type="OrthoDB" id="1625426at2"/>
<dbReference type="RefSeq" id="WP_007095798.1">
    <property type="nucleotide sequence ID" value="NZ_CP142125.1"/>
</dbReference>
<dbReference type="SMART" id="SM00382">
    <property type="entry name" value="AAA"/>
    <property type="match status" value="1"/>
</dbReference>
<feature type="domain" description="AAA+ ATPase" evidence="1">
    <location>
        <begin position="11"/>
        <end position="188"/>
    </location>
</feature>
<dbReference type="InterPro" id="IPR027417">
    <property type="entry name" value="P-loop_NTPase"/>
</dbReference>
<name>A9DR58_9FLAO</name>
<evidence type="ECO:0000313" key="3">
    <source>
        <dbReference type="Proteomes" id="UP000002945"/>
    </source>
</evidence>
<dbReference type="HOGENOM" id="CLU_064891_2_1_10"/>
<dbReference type="InterPro" id="IPR003593">
    <property type="entry name" value="AAA+_ATPase"/>
</dbReference>
<dbReference type="eggNOG" id="COG0468">
    <property type="taxonomic scope" value="Bacteria"/>
</dbReference>
<dbReference type="Pfam" id="PF13479">
    <property type="entry name" value="AAA_24"/>
    <property type="match status" value="1"/>
</dbReference>
<comment type="caution">
    <text evidence="2">The sequence shown here is derived from an EMBL/GenBank/DDBJ whole genome shotgun (WGS) entry which is preliminary data.</text>
</comment>
<reference evidence="2 3" key="1">
    <citation type="journal article" date="2011" name="J. Bacteriol.">
        <title>Genome sequence of the algicidal bacterium Kordia algicida OT-1.</title>
        <authorList>
            <person name="Lee H.S."/>
            <person name="Kang S.G."/>
            <person name="Kwon K.K."/>
            <person name="Lee J.H."/>
            <person name="Kim S.J."/>
        </authorList>
    </citation>
    <scope>NUCLEOTIDE SEQUENCE [LARGE SCALE GENOMIC DNA]</scope>
    <source>
        <strain evidence="2 3">OT-1</strain>
    </source>
</reference>